<evidence type="ECO:0000313" key="1">
    <source>
        <dbReference type="EnsemblPlants" id="AUR62040123-RA:cds"/>
    </source>
</evidence>
<dbReference type="Gramene" id="AUR62040123-RA">
    <property type="protein sequence ID" value="AUR62040123-RA:cds"/>
    <property type="gene ID" value="AUR62040123"/>
</dbReference>
<dbReference type="Proteomes" id="UP000596660">
    <property type="component" value="Unplaced"/>
</dbReference>
<evidence type="ECO:0000313" key="2">
    <source>
        <dbReference type="Proteomes" id="UP000596660"/>
    </source>
</evidence>
<sequence>MDDGVKTRLHKFPNDSDVQLKNVDTDVQIFSNEGHPLGGKKQKKGKLFTLDAQSVEQAHRFALFNSDNEDVKEYIHEHEVYINCQSRKSKWAQAQNHSNEFARWLKDKVLTSNVPDHIFWLAKGPSATARRYTGYYANGYKFYTKSRDARCKTQNSGVSLTALTPSFAMYQVEKDDYGLLCMKMNKFFSVDDPFVIPSEVHQVWYSPDLIKYGLNYVMNAIPRDFFDHEGNGVDAEYSYWSEPCENSLDSLEKSGNENNNFSREDLAPTMINAKATLADLDDLGEEIYDDSDYDDTLWDWMRAEDDDEDVDE</sequence>
<dbReference type="AlphaFoldDB" id="A0A803N452"/>
<proteinExistence type="predicted"/>
<dbReference type="EnsemblPlants" id="AUR62040123-RA">
    <property type="protein sequence ID" value="AUR62040123-RA:cds"/>
    <property type="gene ID" value="AUR62040123"/>
</dbReference>
<name>A0A803N452_CHEQI</name>
<reference evidence="1" key="2">
    <citation type="submission" date="2021-03" db="UniProtKB">
        <authorList>
            <consortium name="EnsemblPlants"/>
        </authorList>
    </citation>
    <scope>IDENTIFICATION</scope>
</reference>
<dbReference type="PANTHER" id="PTHR48258">
    <property type="entry name" value="DUF4218 DOMAIN-CONTAINING PROTEIN-RELATED"/>
    <property type="match status" value="1"/>
</dbReference>
<keyword evidence="2" id="KW-1185">Reference proteome</keyword>
<organism evidence="1 2">
    <name type="scientific">Chenopodium quinoa</name>
    <name type="common">Quinoa</name>
    <dbReference type="NCBI Taxonomy" id="63459"/>
    <lineage>
        <taxon>Eukaryota</taxon>
        <taxon>Viridiplantae</taxon>
        <taxon>Streptophyta</taxon>
        <taxon>Embryophyta</taxon>
        <taxon>Tracheophyta</taxon>
        <taxon>Spermatophyta</taxon>
        <taxon>Magnoliopsida</taxon>
        <taxon>eudicotyledons</taxon>
        <taxon>Gunneridae</taxon>
        <taxon>Pentapetalae</taxon>
        <taxon>Caryophyllales</taxon>
        <taxon>Chenopodiaceae</taxon>
        <taxon>Chenopodioideae</taxon>
        <taxon>Atripliceae</taxon>
        <taxon>Chenopodium</taxon>
    </lineage>
</organism>
<reference evidence="1" key="1">
    <citation type="journal article" date="2017" name="Nature">
        <title>The genome of Chenopodium quinoa.</title>
        <authorList>
            <person name="Jarvis D.E."/>
            <person name="Ho Y.S."/>
            <person name="Lightfoot D.J."/>
            <person name="Schmoeckel S.M."/>
            <person name="Li B."/>
            <person name="Borm T.J.A."/>
            <person name="Ohyanagi H."/>
            <person name="Mineta K."/>
            <person name="Michell C.T."/>
            <person name="Saber N."/>
            <person name="Kharbatia N.M."/>
            <person name="Rupper R.R."/>
            <person name="Sharp A.R."/>
            <person name="Dally N."/>
            <person name="Boughton B.A."/>
            <person name="Woo Y.H."/>
            <person name="Gao G."/>
            <person name="Schijlen E.G.W.M."/>
            <person name="Guo X."/>
            <person name="Momin A.A."/>
            <person name="Negrao S."/>
            <person name="Al-Babili S."/>
            <person name="Gehring C."/>
            <person name="Roessner U."/>
            <person name="Jung C."/>
            <person name="Murphy K."/>
            <person name="Arold S.T."/>
            <person name="Gojobori T."/>
            <person name="van der Linden C.G."/>
            <person name="van Loo E.N."/>
            <person name="Jellen E.N."/>
            <person name="Maughan P.J."/>
            <person name="Tester M."/>
        </authorList>
    </citation>
    <scope>NUCLEOTIDE SEQUENCE [LARGE SCALE GENOMIC DNA]</scope>
    <source>
        <strain evidence="1">cv. PI 614886</strain>
    </source>
</reference>
<accession>A0A803N452</accession>
<dbReference type="PANTHER" id="PTHR48258:SF8">
    <property type="entry name" value="DUF4216 DOMAIN-CONTAINING PROTEIN"/>
    <property type="match status" value="1"/>
</dbReference>
<protein>
    <submittedName>
        <fullName evidence="1">Uncharacterized protein</fullName>
    </submittedName>
</protein>